<organism evidence="3 4">
    <name type="scientific">Coemansia erecta</name>
    <dbReference type="NCBI Taxonomy" id="147472"/>
    <lineage>
        <taxon>Eukaryota</taxon>
        <taxon>Fungi</taxon>
        <taxon>Fungi incertae sedis</taxon>
        <taxon>Zoopagomycota</taxon>
        <taxon>Kickxellomycotina</taxon>
        <taxon>Kickxellomycetes</taxon>
        <taxon>Kickxellales</taxon>
        <taxon>Kickxellaceae</taxon>
        <taxon>Coemansia</taxon>
    </lineage>
</organism>
<feature type="compositionally biased region" description="Acidic residues" evidence="1">
    <location>
        <begin position="666"/>
        <end position="679"/>
    </location>
</feature>
<feature type="compositionally biased region" description="Polar residues" evidence="1">
    <location>
        <begin position="759"/>
        <end position="777"/>
    </location>
</feature>
<proteinExistence type="predicted"/>
<evidence type="ECO:0000313" key="4">
    <source>
        <dbReference type="Proteomes" id="UP001149813"/>
    </source>
</evidence>
<sequence length="825" mass="86512">MRVLTSALAVSVLLAAPGALSASLKPRALNDIDAVSSTASVDSIDSSSSAASSGADILSATDPAYKPNRSGTSESLSTTSTSSLADSASSPSTTPGSRFNCLYPDGVSNLYAEHVNAKSAVFKCLMGTKCYQATDDNSKIKCAYPSSQDSSPGTTTVDSSTSAAGTALSTQSELGQTNLGFHNNRFAQVPLDSILSSLAISVTPTPGVDDERIQEVPTSSEPRVLSINVILPTFAIRVTDDINMSNVVTVLTIDPNTDTPALATTSDSSAEGLEVEKAASAISAIIPAPLPSPLLSLSPSLSTLPGTTKPIPIFGAGGIASRKAVGRVAMDIPDPVTVESLEQTEFIQSMVTRTVESAKPVGRQMHAITIDDYDLAGILRMTNLASMASRLLLASAVPDLDTPAAPISPPTMVGPVFSVPTLPPLSPLTPSHVMPQPVELPPAHPVLPPPPPPRPVRSPPPPPPPPPMHPQPVRPPPPPPPPTRPNAPVVVNAYPPQISDNRRPNSYRPPTHVSGSSVSPAASSQDQIFSPQPLPFPQQSVGGIEYPFDQHQSVVPMSSSPFNIVPAASTRAFTQDSVLNSAVMMSPLNMQDSNTQRFTPIIPFITDGTRREVPTPQADAASNLKSGINASGIASILEDVFHIPPSAISIDGKPLVAGHRNGANGESDDEGDIDDDSDEDNNKDSKPENTGLPQDLEEELQSRLGVAMNRNRDRNRFRAHIKIVGAPTKHKAKSVHRGSTLLRALDDGGDSDSEDSDGVSTESLSQSTKTAVLSSDSARSTIKLVEVSSTSDSVLDNGQEFGFEMTIVDEYNTNTQEDVTNNTSL</sequence>
<reference evidence="3" key="1">
    <citation type="submission" date="2022-07" db="EMBL/GenBank/DDBJ databases">
        <title>Phylogenomic reconstructions and comparative analyses of Kickxellomycotina fungi.</title>
        <authorList>
            <person name="Reynolds N.K."/>
            <person name="Stajich J.E."/>
            <person name="Barry K."/>
            <person name="Grigoriev I.V."/>
            <person name="Crous P."/>
            <person name="Smith M.E."/>
        </authorList>
    </citation>
    <scope>NUCLEOTIDE SEQUENCE</scope>
    <source>
        <strain evidence="3">NBRC 32514</strain>
    </source>
</reference>
<feature type="compositionally biased region" description="Low complexity" evidence="1">
    <location>
        <begin position="70"/>
        <end position="95"/>
    </location>
</feature>
<feature type="region of interest" description="Disordered" evidence="1">
    <location>
        <begin position="651"/>
        <end position="696"/>
    </location>
</feature>
<gene>
    <name evidence="3" type="ORF">LPJ53_001199</name>
</gene>
<feature type="region of interest" description="Disordered" evidence="1">
    <location>
        <begin position="744"/>
        <end position="777"/>
    </location>
</feature>
<feature type="region of interest" description="Disordered" evidence="1">
    <location>
        <begin position="60"/>
        <end position="95"/>
    </location>
</feature>
<evidence type="ECO:0000313" key="3">
    <source>
        <dbReference type="EMBL" id="KAJ1724553.1"/>
    </source>
</evidence>
<evidence type="ECO:0000256" key="2">
    <source>
        <dbReference type="SAM" id="SignalP"/>
    </source>
</evidence>
<protein>
    <recommendedName>
        <fullName evidence="5">Chitin-binding type-2 domain-containing protein</fullName>
    </recommendedName>
</protein>
<feature type="region of interest" description="Disordered" evidence="1">
    <location>
        <begin position="145"/>
        <end position="169"/>
    </location>
</feature>
<dbReference type="EMBL" id="JANBOJ010000028">
    <property type="protein sequence ID" value="KAJ1724553.1"/>
    <property type="molecule type" value="Genomic_DNA"/>
</dbReference>
<accession>A0A9W7Y5X9</accession>
<evidence type="ECO:0000256" key="1">
    <source>
        <dbReference type="SAM" id="MobiDB-lite"/>
    </source>
</evidence>
<keyword evidence="2" id="KW-0732">Signal</keyword>
<evidence type="ECO:0008006" key="5">
    <source>
        <dbReference type="Google" id="ProtNLM"/>
    </source>
</evidence>
<feature type="chain" id="PRO_5040967536" description="Chitin-binding type-2 domain-containing protein" evidence="2">
    <location>
        <begin position="22"/>
        <end position="825"/>
    </location>
</feature>
<feature type="compositionally biased region" description="Polar residues" evidence="1">
    <location>
        <begin position="145"/>
        <end position="158"/>
    </location>
</feature>
<dbReference type="Proteomes" id="UP001149813">
    <property type="component" value="Unassembled WGS sequence"/>
</dbReference>
<keyword evidence="4" id="KW-1185">Reference proteome</keyword>
<comment type="caution">
    <text evidence="3">The sequence shown here is derived from an EMBL/GenBank/DDBJ whole genome shotgun (WGS) entry which is preliminary data.</text>
</comment>
<feature type="compositionally biased region" description="Low complexity" evidence="1">
    <location>
        <begin position="486"/>
        <end position="496"/>
    </location>
</feature>
<dbReference type="AlphaFoldDB" id="A0A9W7Y5X9"/>
<feature type="compositionally biased region" description="Low complexity" evidence="1">
    <location>
        <begin position="159"/>
        <end position="169"/>
    </location>
</feature>
<feature type="signal peptide" evidence="2">
    <location>
        <begin position="1"/>
        <end position="21"/>
    </location>
</feature>
<feature type="compositionally biased region" description="Pro residues" evidence="1">
    <location>
        <begin position="438"/>
        <end position="485"/>
    </location>
</feature>
<feature type="compositionally biased region" description="Acidic residues" evidence="1">
    <location>
        <begin position="747"/>
        <end position="757"/>
    </location>
</feature>
<dbReference type="OrthoDB" id="5596128at2759"/>
<feature type="compositionally biased region" description="Low complexity" evidence="1">
    <location>
        <begin position="513"/>
        <end position="531"/>
    </location>
</feature>
<feature type="region of interest" description="Disordered" evidence="1">
    <location>
        <begin position="428"/>
        <end position="533"/>
    </location>
</feature>
<name>A0A9W7Y5X9_9FUNG</name>